<dbReference type="Pfam" id="PF00005">
    <property type="entry name" value="ABC_tran"/>
    <property type="match status" value="1"/>
</dbReference>
<evidence type="ECO:0000256" key="2">
    <source>
        <dbReference type="ARBA" id="ARBA00022597"/>
    </source>
</evidence>
<evidence type="ECO:0000256" key="1">
    <source>
        <dbReference type="ARBA" id="ARBA00022448"/>
    </source>
</evidence>
<dbReference type="PROSITE" id="PS00211">
    <property type="entry name" value="ABC_TRANSPORTER_1"/>
    <property type="match status" value="1"/>
</dbReference>
<dbReference type="InterPro" id="IPR008995">
    <property type="entry name" value="Mo/tungstate-bd_C_term_dom"/>
</dbReference>
<evidence type="ECO:0000313" key="7">
    <source>
        <dbReference type="Proteomes" id="UP001528823"/>
    </source>
</evidence>
<dbReference type="Proteomes" id="UP001528823">
    <property type="component" value="Unassembled WGS sequence"/>
</dbReference>
<dbReference type="RefSeq" id="WP_274691431.1">
    <property type="nucleotide sequence ID" value="NZ_JAPMOU010000052.1"/>
</dbReference>
<dbReference type="InterPro" id="IPR003593">
    <property type="entry name" value="AAA+_ATPase"/>
</dbReference>
<dbReference type="InterPro" id="IPR027417">
    <property type="entry name" value="P-loop_NTPase"/>
</dbReference>
<dbReference type="Gene3D" id="2.40.50.140">
    <property type="entry name" value="Nucleic acid-binding proteins"/>
    <property type="match status" value="1"/>
</dbReference>
<dbReference type="Pfam" id="PF08402">
    <property type="entry name" value="TOBE_2"/>
    <property type="match status" value="1"/>
</dbReference>
<dbReference type="InterPro" id="IPR003439">
    <property type="entry name" value="ABC_transporter-like_ATP-bd"/>
</dbReference>
<dbReference type="SUPFAM" id="SSF52540">
    <property type="entry name" value="P-loop containing nucleoside triphosphate hydrolases"/>
    <property type="match status" value="1"/>
</dbReference>
<dbReference type="SMART" id="SM00382">
    <property type="entry name" value="AAA"/>
    <property type="match status" value="1"/>
</dbReference>
<dbReference type="InterPro" id="IPR013611">
    <property type="entry name" value="Transp-assoc_OB_typ2"/>
</dbReference>
<keyword evidence="2" id="KW-0762">Sugar transport</keyword>
<feature type="domain" description="ABC transporter" evidence="5">
    <location>
        <begin position="4"/>
        <end position="234"/>
    </location>
</feature>
<reference evidence="6 7" key="1">
    <citation type="submission" date="2022-11" db="EMBL/GenBank/DDBJ databases">
        <title>Spartinivicinus poritis sp. nov., isolated from scleractinian coral Porites lutea.</title>
        <authorList>
            <person name="Zhang G."/>
            <person name="Cai L."/>
            <person name="Wei Q."/>
        </authorList>
    </citation>
    <scope>NUCLEOTIDE SEQUENCE [LARGE SCALE GENOMIC DNA]</scope>
    <source>
        <strain evidence="6 7">A2-2</strain>
    </source>
</reference>
<keyword evidence="3" id="KW-0547">Nucleotide-binding</keyword>
<keyword evidence="4 6" id="KW-0067">ATP-binding</keyword>
<organism evidence="6 7">
    <name type="scientific">Spartinivicinus poritis</name>
    <dbReference type="NCBI Taxonomy" id="2994640"/>
    <lineage>
        <taxon>Bacteria</taxon>
        <taxon>Pseudomonadati</taxon>
        <taxon>Pseudomonadota</taxon>
        <taxon>Gammaproteobacteria</taxon>
        <taxon>Oceanospirillales</taxon>
        <taxon>Zooshikellaceae</taxon>
        <taxon>Spartinivicinus</taxon>
    </lineage>
</organism>
<evidence type="ECO:0000259" key="5">
    <source>
        <dbReference type="PROSITE" id="PS50893"/>
    </source>
</evidence>
<comment type="caution">
    <text evidence="6">The sequence shown here is derived from an EMBL/GenBank/DDBJ whole genome shotgun (WGS) entry which is preliminary data.</text>
</comment>
<keyword evidence="1" id="KW-0813">Transport</keyword>
<dbReference type="PROSITE" id="PS50893">
    <property type="entry name" value="ABC_TRANSPORTER_2"/>
    <property type="match status" value="1"/>
</dbReference>
<dbReference type="EMBL" id="JAPMOU010000052">
    <property type="protein sequence ID" value="MDE1465120.1"/>
    <property type="molecule type" value="Genomic_DNA"/>
</dbReference>
<dbReference type="InterPro" id="IPR012340">
    <property type="entry name" value="NA-bd_OB-fold"/>
</dbReference>
<dbReference type="NCBIfam" id="NF008653">
    <property type="entry name" value="PRK11650.1"/>
    <property type="match status" value="1"/>
</dbReference>
<dbReference type="SUPFAM" id="SSF50331">
    <property type="entry name" value="MOP-like"/>
    <property type="match status" value="1"/>
</dbReference>
<keyword evidence="7" id="KW-1185">Reference proteome</keyword>
<name>A0ABT5UFZ8_9GAMM</name>
<dbReference type="InterPro" id="IPR015855">
    <property type="entry name" value="ABC_transpr_MalK-like"/>
</dbReference>
<protein>
    <submittedName>
        <fullName evidence="6">ABC transporter ATP-binding protein</fullName>
    </submittedName>
</protein>
<evidence type="ECO:0000256" key="3">
    <source>
        <dbReference type="ARBA" id="ARBA00022741"/>
    </source>
</evidence>
<gene>
    <name evidence="6" type="ORF">ORQ98_24465</name>
</gene>
<proteinExistence type="predicted"/>
<dbReference type="Gene3D" id="3.40.50.300">
    <property type="entry name" value="P-loop containing nucleotide triphosphate hydrolases"/>
    <property type="match status" value="1"/>
</dbReference>
<dbReference type="CDD" id="cd03301">
    <property type="entry name" value="ABC_MalK_N"/>
    <property type="match status" value="1"/>
</dbReference>
<accession>A0ABT5UFZ8</accession>
<dbReference type="GO" id="GO:0005524">
    <property type="term" value="F:ATP binding"/>
    <property type="evidence" value="ECO:0007669"/>
    <property type="project" value="UniProtKB-KW"/>
</dbReference>
<evidence type="ECO:0000313" key="6">
    <source>
        <dbReference type="EMBL" id="MDE1465120.1"/>
    </source>
</evidence>
<dbReference type="InterPro" id="IPR017871">
    <property type="entry name" value="ABC_transporter-like_CS"/>
</dbReference>
<dbReference type="PANTHER" id="PTHR43875">
    <property type="entry name" value="MALTODEXTRIN IMPORT ATP-BINDING PROTEIN MSMX"/>
    <property type="match status" value="1"/>
</dbReference>
<dbReference type="PANTHER" id="PTHR43875:SF3">
    <property type="entry name" value="MALTOSE_MALTODEXTRIN IMPORT ATP-BINDING PROTEIN MALK"/>
    <property type="match status" value="1"/>
</dbReference>
<dbReference type="InterPro" id="IPR047641">
    <property type="entry name" value="ABC_transpr_MalK/UgpC-like"/>
</dbReference>
<dbReference type="Gene3D" id="2.40.50.100">
    <property type="match status" value="1"/>
</dbReference>
<evidence type="ECO:0000256" key="4">
    <source>
        <dbReference type="ARBA" id="ARBA00022840"/>
    </source>
</evidence>
<sequence>MSTIQLKNISKAYNRISVMDNIELAIDEGEFVAFVGPSGCGKSTLLRMIAGLEQQTTGKILIDNKDVSHLPPAKRGIGMVFQTYALYPHLTVFNNMALALKQAKLSKLDIQQRVDDAAKVLRLEQYLKRKPAELSGGQRQRVAIGRAMVRKPKVFLLDEPLSNLDAALRTEVRLELAKLHRQLSSTMIYVTHDQVEAMTLADRIVVLNEGKIEQVGDPLTLYHHPVNQFVAEFIGSPKINLLPAELSTSGQQITLSSALFKSIRWPWQPNTAVTTVKLGIRPEDVEVTTNHKQATMVGKIIMKESLGCDSYIYVSLSHDYNMIVRVTADQPCFVGQSIGLVLNLSRAHLFAENGRSLKTSVKEQLKQSISVKKDAAAKDESAQIA</sequence>